<name>A0A1G2D3F6_9BACT</name>
<reference evidence="2 3" key="1">
    <citation type="journal article" date="2016" name="Nat. Commun.">
        <title>Thousands of microbial genomes shed light on interconnected biogeochemical processes in an aquifer system.</title>
        <authorList>
            <person name="Anantharaman K."/>
            <person name="Brown C.T."/>
            <person name="Hug L.A."/>
            <person name="Sharon I."/>
            <person name="Castelle C.J."/>
            <person name="Probst A.J."/>
            <person name="Thomas B.C."/>
            <person name="Singh A."/>
            <person name="Wilkins M.J."/>
            <person name="Karaoz U."/>
            <person name="Brodie E.L."/>
            <person name="Williams K.H."/>
            <person name="Hubbard S.S."/>
            <person name="Banfield J.F."/>
        </authorList>
    </citation>
    <scope>NUCLEOTIDE SEQUENCE [LARGE SCALE GENOMIC DNA]</scope>
</reference>
<comment type="caution">
    <text evidence="2">The sequence shown here is derived from an EMBL/GenBank/DDBJ whole genome shotgun (WGS) entry which is preliminary data.</text>
</comment>
<dbReference type="Proteomes" id="UP000177996">
    <property type="component" value="Unassembled WGS sequence"/>
</dbReference>
<evidence type="ECO:0000313" key="2">
    <source>
        <dbReference type="EMBL" id="OGZ07500.1"/>
    </source>
</evidence>
<gene>
    <name evidence="2" type="ORF">A3D65_05925</name>
</gene>
<dbReference type="STRING" id="1798661.A3D65_05925"/>
<keyword evidence="1" id="KW-0472">Membrane</keyword>
<accession>A0A1G2D3F6</accession>
<evidence type="ECO:0000256" key="1">
    <source>
        <dbReference type="SAM" id="Phobius"/>
    </source>
</evidence>
<keyword evidence="1" id="KW-0812">Transmembrane</keyword>
<evidence type="ECO:0000313" key="3">
    <source>
        <dbReference type="Proteomes" id="UP000177996"/>
    </source>
</evidence>
<sequence length="107" mass="12334">MTKFLQFFDSSTADMVQFFPRTYFFIVSALGLMVIFIVCILSPLLLDIALYGLLHYSVEGYWPLSIPTPKGLAASLLHLIFNIATALLSIRWIKRTWEISRKHQQTH</sequence>
<feature type="transmembrane region" description="Helical" evidence="1">
    <location>
        <begin position="71"/>
        <end position="93"/>
    </location>
</feature>
<protein>
    <submittedName>
        <fullName evidence="2">Uncharacterized protein</fullName>
    </submittedName>
</protein>
<feature type="transmembrane region" description="Helical" evidence="1">
    <location>
        <begin position="23"/>
        <end position="51"/>
    </location>
</feature>
<dbReference type="EMBL" id="MHLL01000058">
    <property type="protein sequence ID" value="OGZ07500.1"/>
    <property type="molecule type" value="Genomic_DNA"/>
</dbReference>
<organism evidence="2 3">
    <name type="scientific">Candidatus Lloydbacteria bacterium RIFCSPHIGHO2_02_FULL_50_13</name>
    <dbReference type="NCBI Taxonomy" id="1798661"/>
    <lineage>
        <taxon>Bacteria</taxon>
        <taxon>Candidatus Lloydiibacteriota</taxon>
    </lineage>
</organism>
<keyword evidence="1" id="KW-1133">Transmembrane helix</keyword>
<proteinExistence type="predicted"/>
<dbReference type="AlphaFoldDB" id="A0A1G2D3F6"/>